<dbReference type="Proteomes" id="UP000013232">
    <property type="component" value="Unassembled WGS sequence"/>
</dbReference>
<sequence>MDIRIQRIYDPPSPADGCRVLVDRLWPRGIAKEAAALDHWLRDLAPSTELRRWFGHDPARWNEFRRRYAEELRTGAAAAALDGLRALAASQPVLTLLYAAHDGTHNNAAALREHLLAAPADGATPPAGPA</sequence>
<dbReference type="OrthoDB" id="9790745at2"/>
<dbReference type="InterPro" id="IPR052552">
    <property type="entry name" value="YeaO-like"/>
</dbReference>
<dbReference type="Pfam" id="PF22752">
    <property type="entry name" value="DUF488-N3i"/>
    <property type="match status" value="1"/>
</dbReference>
<dbReference type="PANTHER" id="PTHR36849">
    <property type="entry name" value="CYTOPLASMIC PROTEIN-RELATED"/>
    <property type="match status" value="1"/>
</dbReference>
<evidence type="ECO:0000313" key="1">
    <source>
        <dbReference type="EMBL" id="ENO84411.1"/>
    </source>
</evidence>
<comment type="caution">
    <text evidence="1">The sequence shown here is derived from an EMBL/GenBank/DDBJ whole genome shotgun (WGS) entry which is preliminary data.</text>
</comment>
<reference evidence="1 2" key="1">
    <citation type="submission" date="2012-09" db="EMBL/GenBank/DDBJ databases">
        <title>Draft Genome Sequences of 6 Strains from Genus Thauera.</title>
        <authorList>
            <person name="Liu B."/>
            <person name="Shapleigh J.P."/>
            <person name="Frostegard A.H."/>
        </authorList>
    </citation>
    <scope>NUCLEOTIDE SEQUENCE [LARGE SCALE GENOMIC DNA]</scope>
    <source>
        <strain evidence="2">47Lol / DSM 12138</strain>
    </source>
</reference>
<proteinExistence type="predicted"/>
<organism evidence="1 2">
    <name type="scientific">Thauera linaloolentis (strain DSM 12138 / JCM 21573 / CCUG 41526 / CIP 105981 / IAM 15112 / NBRC 102519 / 47Lol)</name>
    <dbReference type="NCBI Taxonomy" id="1123367"/>
    <lineage>
        <taxon>Bacteria</taxon>
        <taxon>Pseudomonadati</taxon>
        <taxon>Pseudomonadota</taxon>
        <taxon>Betaproteobacteria</taxon>
        <taxon>Rhodocyclales</taxon>
        <taxon>Zoogloeaceae</taxon>
        <taxon>Thauera</taxon>
    </lineage>
</organism>
<evidence type="ECO:0000313" key="2">
    <source>
        <dbReference type="Proteomes" id="UP000013232"/>
    </source>
</evidence>
<keyword evidence="2" id="KW-1185">Reference proteome</keyword>
<dbReference type="eggNOG" id="COG3189">
    <property type="taxonomic scope" value="Bacteria"/>
</dbReference>
<protein>
    <recommendedName>
        <fullName evidence="3">DUF488 domain-containing protein</fullName>
    </recommendedName>
</protein>
<evidence type="ECO:0008006" key="3">
    <source>
        <dbReference type="Google" id="ProtNLM"/>
    </source>
</evidence>
<name>N6XRU2_THAL4</name>
<gene>
    <name evidence="1" type="ORF">C666_17420</name>
</gene>
<dbReference type="AlphaFoldDB" id="N6XRU2"/>
<dbReference type="EMBL" id="AMXE01000109">
    <property type="protein sequence ID" value="ENO84411.1"/>
    <property type="molecule type" value="Genomic_DNA"/>
</dbReference>
<dbReference type="PANTHER" id="PTHR36849:SF1">
    <property type="entry name" value="CYTOPLASMIC PROTEIN"/>
    <property type="match status" value="1"/>
</dbReference>
<dbReference type="RefSeq" id="WP_004345385.1">
    <property type="nucleotide sequence ID" value="NZ_AMXE01000109.1"/>
</dbReference>
<accession>N6XRU2</accession>